<protein>
    <submittedName>
        <fullName evidence="3">2-oxoglutarate ferredoxin oxidoreductase gamma subunit</fullName>
    </submittedName>
</protein>
<name>A0AB36TII4_ACETH</name>
<evidence type="ECO:0000259" key="2">
    <source>
        <dbReference type="Pfam" id="PF01558"/>
    </source>
</evidence>
<proteinExistence type="predicted"/>
<reference evidence="3 4" key="1">
    <citation type="submission" date="2017-09" db="EMBL/GenBank/DDBJ databases">
        <title>Evaluation of Pacific Biosciences Sequencing Technology to Finishing C. thermocellum Genome Sequences.</title>
        <authorList>
            <person name="Brown S."/>
        </authorList>
    </citation>
    <scope>NUCLEOTIDE SEQUENCE [LARGE SCALE GENOMIC DNA]</scope>
    <source>
        <strain evidence="3 4">AD2</strain>
    </source>
</reference>
<dbReference type="InterPro" id="IPR019752">
    <property type="entry name" value="Pyrv/ketoisovalerate_OxRed_cat"/>
</dbReference>
<dbReference type="Gene3D" id="3.40.920.10">
    <property type="entry name" value="Pyruvate-ferredoxin oxidoreductase, PFOR, domain III"/>
    <property type="match status" value="1"/>
</dbReference>
<gene>
    <name evidence="3" type="ORF">M972_111420</name>
</gene>
<dbReference type="GO" id="GO:0016903">
    <property type="term" value="F:oxidoreductase activity, acting on the aldehyde or oxo group of donors"/>
    <property type="evidence" value="ECO:0007669"/>
    <property type="project" value="InterPro"/>
</dbReference>
<evidence type="ECO:0000313" key="4">
    <source>
        <dbReference type="Proteomes" id="UP000223596"/>
    </source>
</evidence>
<dbReference type="InterPro" id="IPR052554">
    <property type="entry name" value="2-oxoglutarate_synth_KorC"/>
</dbReference>
<evidence type="ECO:0000313" key="3">
    <source>
        <dbReference type="EMBL" id="PFH02635.1"/>
    </source>
</evidence>
<sequence length="181" mass="19602">MKMADQQIIMAGFGGQGILSAGRILAYAGMLENKNVSWLPSYGPEMRGGTANCNVIISDDVIGSPILNSATTLIVMNGPSLDKFESYVESGGIIIKDSSLVQREPARTDVKVYGVPATETAFKMGNPTFANIILLGKLIALTNIVSKENFEIALRKTLPSKKHNLIPEEMKALEFGMQYEC</sequence>
<dbReference type="GeneID" id="35805866"/>
<dbReference type="SUPFAM" id="SSF53323">
    <property type="entry name" value="Pyruvate-ferredoxin oxidoreductase, PFOR, domain III"/>
    <property type="match status" value="1"/>
</dbReference>
<dbReference type="Proteomes" id="UP000223596">
    <property type="component" value="Unassembled WGS sequence"/>
</dbReference>
<comment type="caution">
    <text evidence="3">The sequence shown here is derived from an EMBL/GenBank/DDBJ whole genome shotgun (WGS) entry which is preliminary data.</text>
</comment>
<evidence type="ECO:0000256" key="1">
    <source>
        <dbReference type="ARBA" id="ARBA00023002"/>
    </source>
</evidence>
<keyword evidence="1" id="KW-0560">Oxidoreductase</keyword>
<accession>A0AB36TII4</accession>
<dbReference type="PANTHER" id="PTHR42730:SF1">
    <property type="entry name" value="2-OXOGLUTARATE SYNTHASE SUBUNIT KORC"/>
    <property type="match status" value="1"/>
</dbReference>
<dbReference type="AlphaFoldDB" id="A0AB36TII4"/>
<dbReference type="RefSeq" id="WP_003517183.1">
    <property type="nucleotide sequence ID" value="NZ_CP013828.1"/>
</dbReference>
<dbReference type="PANTHER" id="PTHR42730">
    <property type="entry name" value="2-OXOGLUTARATE SYNTHASE SUBUNIT KORC"/>
    <property type="match status" value="1"/>
</dbReference>
<dbReference type="Pfam" id="PF01558">
    <property type="entry name" value="POR"/>
    <property type="match status" value="1"/>
</dbReference>
<dbReference type="EMBL" id="PDBW01000001">
    <property type="protein sequence ID" value="PFH02635.1"/>
    <property type="molecule type" value="Genomic_DNA"/>
</dbReference>
<organism evidence="3 4">
    <name type="scientific">Acetivibrio thermocellus AD2</name>
    <dbReference type="NCBI Taxonomy" id="1138384"/>
    <lineage>
        <taxon>Bacteria</taxon>
        <taxon>Bacillati</taxon>
        <taxon>Bacillota</taxon>
        <taxon>Clostridia</taxon>
        <taxon>Eubacteriales</taxon>
        <taxon>Oscillospiraceae</taxon>
        <taxon>Acetivibrio</taxon>
    </lineage>
</organism>
<dbReference type="InterPro" id="IPR002869">
    <property type="entry name" value="Pyrv_flavodox_OxRed_cen"/>
</dbReference>
<feature type="domain" description="Pyruvate/ketoisovalerate oxidoreductase catalytic" evidence="2">
    <location>
        <begin position="14"/>
        <end position="178"/>
    </location>
</feature>